<sequence length="476" mass="53420">MQRRKSEKITSFALLIIMITGCIVEGKSSSMSSTNADVQDIMTELTKDNVLSDTDDKEDDVCSIEKMKTAQTLAGIGGIDIKALQPIESQKLPNKEALTLAEQLNKVLNEKISRKKANDKYFKLSKVINAEKCGNGVFIFLIKLGKTNCKLSQIAQSKIETSCDAKSKNFLNCLTISRFHNGRLKDVLGVVCDYKLKIEIPKKTTLCEMNRYHGTMNFTLHIPGKNRSWKKELLVYEPVASSMPSKFLGKLPRHPYGRTGSVGLGILPKLGKNIKIMVLIGRRTGKQEELLSVIDGSNQFRAPQFYVNEYKKQPFGEKLEKLLMDMFISAGMDAKSALKKMKALKKDARIIPLTSPFDPADTDTAWLETVIIAVFDKKKSHVGALNFDSKSNSLSLGWKPVDNSLRHLIKTLKNEKNDVSRLERGASSFFLKALRKIFLCLGLVLLVTLFFPVMLMAEFIHSPLLWHIDIETNILL</sequence>
<comment type="caution">
    <text evidence="3">The sequence shown here is derived from an EMBL/GenBank/DDBJ whole genome shotgun (WGS) entry which is preliminary data.</text>
</comment>
<dbReference type="Proteomes" id="UP000054632">
    <property type="component" value="Unassembled WGS sequence"/>
</dbReference>
<name>A0A0V1ECK5_TRIPS</name>
<dbReference type="EMBL" id="JYDR01000056">
    <property type="protein sequence ID" value="KRY71565.1"/>
    <property type="molecule type" value="Genomic_DNA"/>
</dbReference>
<dbReference type="AlphaFoldDB" id="A0A0V1ECK5"/>
<proteinExistence type="predicted"/>
<feature type="transmembrane region" description="Helical" evidence="1">
    <location>
        <begin position="436"/>
        <end position="457"/>
    </location>
</feature>
<reference evidence="3 4" key="1">
    <citation type="submission" date="2015-01" db="EMBL/GenBank/DDBJ databases">
        <title>Evolution of Trichinella species and genotypes.</title>
        <authorList>
            <person name="Korhonen P.K."/>
            <person name="Edoardo P."/>
            <person name="Giuseppe L.R."/>
            <person name="Gasser R.B."/>
        </authorList>
    </citation>
    <scope>NUCLEOTIDE SEQUENCE [LARGE SCALE GENOMIC DNA]</scope>
    <source>
        <strain evidence="3">ISS13</strain>
    </source>
</reference>
<accession>A0A0V1ECK5</accession>
<feature type="chain" id="PRO_5006877256" evidence="2">
    <location>
        <begin position="27"/>
        <end position="476"/>
    </location>
</feature>
<gene>
    <name evidence="3" type="ORF">T4A_7104</name>
</gene>
<feature type="signal peptide" evidence="2">
    <location>
        <begin position="1"/>
        <end position="26"/>
    </location>
</feature>
<organism evidence="3 4">
    <name type="scientific">Trichinella pseudospiralis</name>
    <name type="common">Parasitic roundworm</name>
    <dbReference type="NCBI Taxonomy" id="6337"/>
    <lineage>
        <taxon>Eukaryota</taxon>
        <taxon>Metazoa</taxon>
        <taxon>Ecdysozoa</taxon>
        <taxon>Nematoda</taxon>
        <taxon>Enoplea</taxon>
        <taxon>Dorylaimia</taxon>
        <taxon>Trichinellida</taxon>
        <taxon>Trichinellidae</taxon>
        <taxon>Trichinella</taxon>
    </lineage>
</organism>
<evidence type="ECO:0000313" key="4">
    <source>
        <dbReference type="Proteomes" id="UP000054632"/>
    </source>
</evidence>
<protein>
    <submittedName>
        <fullName evidence="3">Uncharacterized protein</fullName>
    </submittedName>
</protein>
<evidence type="ECO:0000256" key="2">
    <source>
        <dbReference type="SAM" id="SignalP"/>
    </source>
</evidence>
<keyword evidence="2" id="KW-0732">Signal</keyword>
<keyword evidence="1" id="KW-0812">Transmembrane</keyword>
<dbReference type="PROSITE" id="PS51257">
    <property type="entry name" value="PROKAR_LIPOPROTEIN"/>
    <property type="match status" value="1"/>
</dbReference>
<evidence type="ECO:0000256" key="1">
    <source>
        <dbReference type="SAM" id="Phobius"/>
    </source>
</evidence>
<evidence type="ECO:0000313" key="3">
    <source>
        <dbReference type="EMBL" id="KRY71565.1"/>
    </source>
</evidence>
<keyword evidence="1" id="KW-0472">Membrane</keyword>
<keyword evidence="1" id="KW-1133">Transmembrane helix</keyword>